<accession>A0AA38LWL0</accession>
<evidence type="ECO:0000313" key="7">
    <source>
        <dbReference type="Proteomes" id="UP001164286"/>
    </source>
</evidence>
<feature type="compositionally biased region" description="Low complexity" evidence="4">
    <location>
        <begin position="59"/>
        <end position="69"/>
    </location>
</feature>
<evidence type="ECO:0000259" key="5">
    <source>
        <dbReference type="PROSITE" id="PS51719"/>
    </source>
</evidence>
<dbReference type="CDD" id="cd01850">
    <property type="entry name" value="CDC_Septin"/>
    <property type="match status" value="1"/>
</dbReference>
<name>A0AA38LWL0_9TREE</name>
<evidence type="ECO:0000256" key="2">
    <source>
        <dbReference type="ARBA" id="ARBA00023134"/>
    </source>
</evidence>
<dbReference type="InterPro" id="IPR016491">
    <property type="entry name" value="Septin"/>
</dbReference>
<proteinExistence type="inferred from homology"/>
<gene>
    <name evidence="6" type="ORF">MKK02DRAFT_45501</name>
</gene>
<evidence type="ECO:0000313" key="6">
    <source>
        <dbReference type="EMBL" id="KAI9636794.1"/>
    </source>
</evidence>
<comment type="caution">
    <text evidence="6">The sequence shown here is derived from an EMBL/GenBank/DDBJ whole genome shotgun (WGS) entry which is preliminary data.</text>
</comment>
<keyword evidence="7" id="KW-1185">Reference proteome</keyword>
<keyword evidence="2 3" id="KW-0342">GTP-binding</keyword>
<dbReference type="RefSeq" id="XP_052946571.1">
    <property type="nucleotide sequence ID" value="XM_053093450.1"/>
</dbReference>
<evidence type="ECO:0000256" key="3">
    <source>
        <dbReference type="RuleBase" id="RU004560"/>
    </source>
</evidence>
<dbReference type="PIRSF" id="PIRSF006698">
    <property type="entry name" value="Septin"/>
    <property type="match status" value="1"/>
</dbReference>
<dbReference type="InterPro" id="IPR030379">
    <property type="entry name" value="G_SEPTIN_dom"/>
</dbReference>
<comment type="similarity">
    <text evidence="3">Belongs to the TRAFAC class TrmE-Era-EngA-EngB-Septin-like GTPase superfamily. Septin GTPase family.</text>
</comment>
<feature type="region of interest" description="Disordered" evidence="4">
    <location>
        <begin position="1"/>
        <end position="74"/>
    </location>
</feature>
<dbReference type="FunFam" id="3.40.50.300:FF:000196">
    <property type="entry name" value="Cell division control 3"/>
    <property type="match status" value="1"/>
</dbReference>
<dbReference type="PANTHER" id="PTHR18884">
    <property type="entry name" value="SEPTIN"/>
    <property type="match status" value="1"/>
</dbReference>
<dbReference type="SUPFAM" id="SSF52540">
    <property type="entry name" value="P-loop containing nucleoside triphosphate hydrolases"/>
    <property type="match status" value="1"/>
</dbReference>
<protein>
    <submittedName>
        <fullName evidence="6">Septin ring protein</fullName>
    </submittedName>
</protein>
<dbReference type="GO" id="GO:0005938">
    <property type="term" value="C:cell cortex"/>
    <property type="evidence" value="ECO:0007669"/>
    <property type="project" value="UniProtKB-ARBA"/>
</dbReference>
<organism evidence="6 7">
    <name type="scientific">Dioszegia hungarica</name>
    <dbReference type="NCBI Taxonomy" id="4972"/>
    <lineage>
        <taxon>Eukaryota</taxon>
        <taxon>Fungi</taxon>
        <taxon>Dikarya</taxon>
        <taxon>Basidiomycota</taxon>
        <taxon>Agaricomycotina</taxon>
        <taxon>Tremellomycetes</taxon>
        <taxon>Tremellales</taxon>
        <taxon>Bulleribasidiaceae</taxon>
        <taxon>Dioszegia</taxon>
    </lineage>
</organism>
<feature type="region of interest" description="Disordered" evidence="4">
    <location>
        <begin position="426"/>
        <end position="486"/>
    </location>
</feature>
<evidence type="ECO:0000256" key="1">
    <source>
        <dbReference type="ARBA" id="ARBA00022741"/>
    </source>
</evidence>
<sequence>MSDGYYEQRQSNGHGTSAGPPLGAPIDHYQHSQDTSARSITPHTGERDVKPEAHQLGMSGNSNGSANHAGAGGAGGAAAAAQLARKKLASWVGFSNLPNQVHRKSVRRGFQFVAMVVGESGLGKSTLINTLFETRLYQPKAIPQPGQDRGKTVQIESISAEIEENNVRLKLTVVDTPGFGDFVNNDECWKPIVDNIEARFDAYLEQENRVNRNKLVDNRVHACIYFIQPTGHSLKPIDVEFMRRLHTKVNLIPVIAKADTLTDEEVALFKERILNDVAHHNIRIFRPPQYENEDEETVQENEEIMSKVPFAVVGSDSIVRTNDGREVRGRAYPWGAIEVDNEAHCDFVKLRQMLVRTHMEELREHTNDVLYEDYRSEKLRGMGVNQDESVFKETNPAAKQQEERAHQETKLAKMEAEMKMVFQQKVQEKESKLKQSEEELYARHREMKEALEKQRLELEDKRRRLESGRPLTPEKGTQKKRFGIGK</sequence>
<keyword evidence="1 3" id="KW-0547">Nucleotide-binding</keyword>
<dbReference type="PROSITE" id="PS51719">
    <property type="entry name" value="G_SEPTIN"/>
    <property type="match status" value="1"/>
</dbReference>
<feature type="domain" description="Septin-type G" evidence="5">
    <location>
        <begin position="108"/>
        <end position="381"/>
    </location>
</feature>
<dbReference type="EMBL" id="JAKWFO010000005">
    <property type="protein sequence ID" value="KAI9636794.1"/>
    <property type="molecule type" value="Genomic_DNA"/>
</dbReference>
<evidence type="ECO:0000256" key="4">
    <source>
        <dbReference type="SAM" id="MobiDB-lite"/>
    </source>
</evidence>
<dbReference type="GO" id="GO:0032156">
    <property type="term" value="C:septin cytoskeleton"/>
    <property type="evidence" value="ECO:0007669"/>
    <property type="project" value="UniProtKB-ARBA"/>
</dbReference>
<dbReference type="GO" id="GO:0005525">
    <property type="term" value="F:GTP binding"/>
    <property type="evidence" value="ECO:0007669"/>
    <property type="project" value="UniProtKB-KW"/>
</dbReference>
<reference evidence="6" key="1">
    <citation type="journal article" date="2022" name="G3 (Bethesda)">
        <title>High quality genome of the basidiomycete yeast Dioszegia hungarica PDD-24b-2 isolated from cloud water.</title>
        <authorList>
            <person name="Jarrige D."/>
            <person name="Haridas S."/>
            <person name="Bleykasten-Grosshans C."/>
            <person name="Joly M."/>
            <person name="Nadalig T."/>
            <person name="Sancelme M."/>
            <person name="Vuilleumier S."/>
            <person name="Grigoriev I.V."/>
            <person name="Amato P."/>
            <person name="Bringel F."/>
        </authorList>
    </citation>
    <scope>NUCLEOTIDE SEQUENCE</scope>
    <source>
        <strain evidence="6">PDD-24b-2</strain>
    </source>
</reference>
<feature type="compositionally biased region" description="Basic and acidic residues" evidence="4">
    <location>
        <begin position="426"/>
        <end position="467"/>
    </location>
</feature>
<dbReference type="Proteomes" id="UP001164286">
    <property type="component" value="Unassembled WGS sequence"/>
</dbReference>
<dbReference type="AlphaFoldDB" id="A0AA38LWL0"/>
<dbReference type="GeneID" id="77732655"/>
<feature type="compositionally biased region" description="Polar residues" evidence="4">
    <location>
        <begin position="32"/>
        <end position="42"/>
    </location>
</feature>
<dbReference type="Pfam" id="PF00735">
    <property type="entry name" value="Septin"/>
    <property type="match status" value="1"/>
</dbReference>
<feature type="compositionally biased region" description="Basic and acidic residues" evidence="4">
    <location>
        <begin position="44"/>
        <end position="53"/>
    </location>
</feature>
<dbReference type="Gene3D" id="3.40.50.300">
    <property type="entry name" value="P-loop containing nucleotide triphosphate hydrolases"/>
    <property type="match status" value="1"/>
</dbReference>
<dbReference type="InterPro" id="IPR027417">
    <property type="entry name" value="P-loop_NTPase"/>
</dbReference>